<dbReference type="PANTHER" id="PTHR10587:SF133">
    <property type="entry name" value="CHITIN DEACETYLASE 1-RELATED"/>
    <property type="match status" value="1"/>
</dbReference>
<dbReference type="Gene3D" id="3.20.20.370">
    <property type="entry name" value="Glycoside hydrolase/deacetylase"/>
    <property type="match status" value="1"/>
</dbReference>
<feature type="domain" description="NodB homology" evidence="4">
    <location>
        <begin position="376"/>
        <end position="549"/>
    </location>
</feature>
<keyword evidence="6" id="KW-1185">Reference proteome</keyword>
<dbReference type="GO" id="GO:0005975">
    <property type="term" value="P:carbohydrate metabolic process"/>
    <property type="evidence" value="ECO:0007669"/>
    <property type="project" value="InterPro"/>
</dbReference>
<feature type="region of interest" description="Disordered" evidence="3">
    <location>
        <begin position="74"/>
        <end position="103"/>
    </location>
</feature>
<sequence length="567" mass="58622">MSTRTGPRCGAEAPHPWLEDDVGVQRTGVRLVRSIALLTVVGLALSTVACAPEPIPDWQPQTFTVPGVQLLEGADQGAADDPSPGDAEAPRAPEAATSDPEATRRALDAAATELVGGRLRNDRLPFAARFVYVPGVPDFNARVDELLRSAIAAAGRAYAPQAHAAKAGLAERGCVPGSTRWPAAEVLSRPETGPEGGRGTAVTCEVVGATATFLSVSFRTVTGSEAGVESDVGHELVADVASGESVELGERWIGSAAADLWTRAVALLRQSSGGLSTAPIAEPDRAQRSLAEQALAAARTVDGGVEVSLPPGIDAPELRGLGVAATDRPIGLLVDAETAGGWSSSRQRAIFESAGEPFAGVRAAANSVPIDCELIPCVALTYDDGPSALTSELLDTLADHRSSATFYMLGGAAESDPAVVRRAADEGHELGSHTMTHPDLTTLSAAGVRAEVGRAAAVLRRLSGKRVPTFRPPYGAVDDAVIAAAGKPAVLWSVDTNDWQRPGRKTLVKRAVRGPEPGGIVLFHDTHADTVAVAGEVIEGLRNRGFEPVTVSQLFGGEVPRGLVVSG</sequence>
<dbReference type="Proteomes" id="UP000664382">
    <property type="component" value="Unassembled WGS sequence"/>
</dbReference>
<dbReference type="GO" id="GO:0016020">
    <property type="term" value="C:membrane"/>
    <property type="evidence" value="ECO:0007669"/>
    <property type="project" value="TreeGrafter"/>
</dbReference>
<dbReference type="InterPro" id="IPR050248">
    <property type="entry name" value="Polysacc_deacetylase_ArnD"/>
</dbReference>
<dbReference type="CDD" id="cd10917">
    <property type="entry name" value="CE4_NodB_like_6s_7s"/>
    <property type="match status" value="1"/>
</dbReference>
<dbReference type="AlphaFoldDB" id="A0A939S9S3"/>
<evidence type="ECO:0000259" key="4">
    <source>
        <dbReference type="PROSITE" id="PS51677"/>
    </source>
</evidence>
<dbReference type="RefSeq" id="WP_208096578.1">
    <property type="nucleotide sequence ID" value="NZ_JAGDYM010000005.1"/>
</dbReference>
<comment type="caution">
    <text evidence="5">The sequence shown here is derived from an EMBL/GenBank/DDBJ whole genome shotgun (WGS) entry which is preliminary data.</text>
</comment>
<evidence type="ECO:0000313" key="5">
    <source>
        <dbReference type="EMBL" id="MBO1901212.1"/>
    </source>
</evidence>
<dbReference type="PROSITE" id="PS51677">
    <property type="entry name" value="NODB"/>
    <property type="match status" value="1"/>
</dbReference>
<dbReference type="GO" id="GO:0046872">
    <property type="term" value="F:metal ion binding"/>
    <property type="evidence" value="ECO:0007669"/>
    <property type="project" value="UniProtKB-KW"/>
</dbReference>
<keyword evidence="2" id="KW-0378">Hydrolase</keyword>
<organism evidence="5 6">
    <name type="scientific">Leucobacter weissii</name>
    <dbReference type="NCBI Taxonomy" id="1983706"/>
    <lineage>
        <taxon>Bacteria</taxon>
        <taxon>Bacillati</taxon>
        <taxon>Actinomycetota</taxon>
        <taxon>Actinomycetes</taxon>
        <taxon>Micrococcales</taxon>
        <taxon>Microbacteriaceae</taxon>
        <taxon>Leucobacter</taxon>
    </lineage>
</organism>
<accession>A0A939S9S3</accession>
<evidence type="ECO:0000256" key="1">
    <source>
        <dbReference type="ARBA" id="ARBA00022723"/>
    </source>
</evidence>
<proteinExistence type="predicted"/>
<dbReference type="InterPro" id="IPR011330">
    <property type="entry name" value="Glyco_hydro/deAcase_b/a-brl"/>
</dbReference>
<name>A0A939S9S3_9MICO</name>
<dbReference type="SUPFAM" id="SSF88713">
    <property type="entry name" value="Glycoside hydrolase/deacetylase"/>
    <property type="match status" value="1"/>
</dbReference>
<evidence type="ECO:0000256" key="2">
    <source>
        <dbReference type="ARBA" id="ARBA00022801"/>
    </source>
</evidence>
<evidence type="ECO:0000256" key="3">
    <source>
        <dbReference type="SAM" id="MobiDB-lite"/>
    </source>
</evidence>
<dbReference type="InterPro" id="IPR002509">
    <property type="entry name" value="NODB_dom"/>
</dbReference>
<dbReference type="Pfam" id="PF01522">
    <property type="entry name" value="Polysacc_deac_1"/>
    <property type="match status" value="1"/>
</dbReference>
<evidence type="ECO:0000313" key="6">
    <source>
        <dbReference type="Proteomes" id="UP000664382"/>
    </source>
</evidence>
<dbReference type="PANTHER" id="PTHR10587">
    <property type="entry name" value="GLYCOSYL TRANSFERASE-RELATED"/>
    <property type="match status" value="1"/>
</dbReference>
<dbReference type="GO" id="GO:0016810">
    <property type="term" value="F:hydrolase activity, acting on carbon-nitrogen (but not peptide) bonds"/>
    <property type="evidence" value="ECO:0007669"/>
    <property type="project" value="InterPro"/>
</dbReference>
<protein>
    <submittedName>
        <fullName evidence="5">Polysaccharide deacetylase family protein</fullName>
    </submittedName>
</protein>
<keyword evidence="1" id="KW-0479">Metal-binding</keyword>
<reference evidence="5" key="1">
    <citation type="submission" date="2021-03" db="EMBL/GenBank/DDBJ databases">
        <title>Leucobacter chromiisoli sp. nov., isolated from chromium-containing soil of chemical plant.</title>
        <authorList>
            <person name="Xu Z."/>
        </authorList>
    </citation>
    <scope>NUCLEOTIDE SEQUENCE</scope>
    <source>
        <strain evidence="5">S27</strain>
    </source>
</reference>
<dbReference type="EMBL" id="JAGDYM010000005">
    <property type="protein sequence ID" value="MBO1901212.1"/>
    <property type="molecule type" value="Genomic_DNA"/>
</dbReference>
<gene>
    <name evidence="5" type="ORF">J4H92_04525</name>
</gene>